<dbReference type="EMBL" id="VMRJ01000001">
    <property type="protein sequence ID" value="TVT43601.1"/>
    <property type="molecule type" value="Genomic_DNA"/>
</dbReference>
<protein>
    <submittedName>
        <fullName evidence="2">Uncharacterized protein</fullName>
    </submittedName>
</protein>
<dbReference type="Proteomes" id="UP000317624">
    <property type="component" value="Unassembled WGS sequence"/>
</dbReference>
<keyword evidence="3" id="KW-1185">Reference proteome</keyword>
<sequence length="470" mass="52131">MKQLLLSLLLATASLGARAQDYYLDLSRQRLEVPGRTIAVEQVLDGRRGAPSLGFVYRGLSNGRARAVAFRQGLGPELTAFTQYQLPAQPTDHPLVLCVRQLRLNEEHTIGIETAKAYLSLDAYLHQPDGYHFVQSIASQTTAQGTEVTKLHAGHLALLLSYCLGQLSRADWAAASAQPARTLAQLPTDVPVALASRTPVARQPAILRELPRRGIYHSFAQFLANRPDNRHALRLDTVQPRLRSLLAWQQWQRVPWVRPLVADSLGGWAEPTSIWGFSDGQGVFVQHDQHFFPLQRQASFFTTVGTALLDEEVRRQQAAARAQAGYSSGVFKVPAVVTDVPVCYAVDMQSGRLYPYPGLRAPTRPDTAYVYVYRPAQAAGPDQVQVWLNGKQAGTLRPGQYLELPWPHYDTLFSLCLTDGTSGSACQHLMPDVAQPNFLRVSFSPEAPLWQWVPVSQGLADLDELDRLRK</sequence>
<organism evidence="2 3">
    <name type="scientific">Hymenobacter setariae</name>
    <dbReference type="NCBI Taxonomy" id="2594794"/>
    <lineage>
        <taxon>Bacteria</taxon>
        <taxon>Pseudomonadati</taxon>
        <taxon>Bacteroidota</taxon>
        <taxon>Cytophagia</taxon>
        <taxon>Cytophagales</taxon>
        <taxon>Hymenobacteraceae</taxon>
        <taxon>Hymenobacter</taxon>
    </lineage>
</organism>
<accession>A0A558C467</accession>
<feature type="chain" id="PRO_5035224320" evidence="1">
    <location>
        <begin position="20"/>
        <end position="470"/>
    </location>
</feature>
<evidence type="ECO:0000313" key="2">
    <source>
        <dbReference type="EMBL" id="TVT43601.1"/>
    </source>
</evidence>
<dbReference type="RefSeq" id="WP_144845257.1">
    <property type="nucleotide sequence ID" value="NZ_VMRJ01000001.1"/>
</dbReference>
<keyword evidence="1" id="KW-0732">Signal</keyword>
<reference evidence="2 3" key="1">
    <citation type="submission" date="2019-07" db="EMBL/GenBank/DDBJ databases">
        <title>Hymenobacter sp. straun FUR1 Genome sequencing and assembly.</title>
        <authorList>
            <person name="Chhetri G."/>
        </authorList>
    </citation>
    <scope>NUCLEOTIDE SEQUENCE [LARGE SCALE GENOMIC DNA]</scope>
    <source>
        <strain evidence="2 3">Fur1</strain>
    </source>
</reference>
<feature type="signal peptide" evidence="1">
    <location>
        <begin position="1"/>
        <end position="19"/>
    </location>
</feature>
<proteinExistence type="predicted"/>
<gene>
    <name evidence="2" type="ORF">FNT36_05815</name>
</gene>
<evidence type="ECO:0000256" key="1">
    <source>
        <dbReference type="SAM" id="SignalP"/>
    </source>
</evidence>
<evidence type="ECO:0000313" key="3">
    <source>
        <dbReference type="Proteomes" id="UP000317624"/>
    </source>
</evidence>
<dbReference type="AlphaFoldDB" id="A0A558C467"/>
<name>A0A558C467_9BACT</name>
<dbReference type="OrthoDB" id="663116at2"/>
<comment type="caution">
    <text evidence="2">The sequence shown here is derived from an EMBL/GenBank/DDBJ whole genome shotgun (WGS) entry which is preliminary data.</text>
</comment>